<dbReference type="GO" id="GO:0046872">
    <property type="term" value="F:metal ion binding"/>
    <property type="evidence" value="ECO:0007669"/>
    <property type="project" value="UniProtKB-KW"/>
</dbReference>
<dbReference type="Pfam" id="PF00034">
    <property type="entry name" value="Cytochrom_C"/>
    <property type="match status" value="2"/>
</dbReference>
<proteinExistence type="predicted"/>
<dbReference type="PANTHER" id="PTHR37823:SF1">
    <property type="entry name" value="CYTOCHROME C-553-LIKE"/>
    <property type="match status" value="1"/>
</dbReference>
<dbReference type="SUPFAM" id="SSF46626">
    <property type="entry name" value="Cytochrome c"/>
    <property type="match status" value="2"/>
</dbReference>
<keyword evidence="2 6" id="KW-0349">Heme</keyword>
<dbReference type="Proteomes" id="UP000031572">
    <property type="component" value="Unassembled WGS sequence"/>
</dbReference>
<dbReference type="EMBL" id="JWJG01000028">
    <property type="protein sequence ID" value="KIF81452.1"/>
    <property type="molecule type" value="Genomic_DNA"/>
</dbReference>
<evidence type="ECO:0000256" key="2">
    <source>
        <dbReference type="ARBA" id="ARBA00022617"/>
    </source>
</evidence>
<dbReference type="STRING" id="709839.TSA66_12605"/>
<evidence type="ECO:0000259" key="7">
    <source>
        <dbReference type="PROSITE" id="PS51007"/>
    </source>
</evidence>
<evidence type="ECO:0000256" key="5">
    <source>
        <dbReference type="ARBA" id="ARBA00023004"/>
    </source>
</evidence>
<evidence type="ECO:0000313" key="8">
    <source>
        <dbReference type="EMBL" id="KIF81452.1"/>
    </source>
</evidence>
<gene>
    <name evidence="8" type="primary">norC</name>
    <name evidence="8" type="ORF">TSA66_12605</name>
</gene>
<dbReference type="GO" id="GO:0020037">
    <property type="term" value="F:heme binding"/>
    <property type="evidence" value="ECO:0007669"/>
    <property type="project" value="InterPro"/>
</dbReference>
<keyword evidence="4" id="KW-0249">Electron transport</keyword>
<dbReference type="GO" id="GO:0009055">
    <property type="term" value="F:electron transfer activity"/>
    <property type="evidence" value="ECO:0007669"/>
    <property type="project" value="InterPro"/>
</dbReference>
<reference evidence="8 9" key="1">
    <citation type="submission" date="2014-12" db="EMBL/GenBank/DDBJ databases">
        <title>Denitrispirillum autotrophicum gen. nov., sp. nov., Denitrifying, Facultatively Autotrophic Bacteria Isolated from Rice Paddy Soil.</title>
        <authorList>
            <person name="Ishii S."/>
            <person name="Ashida N."/>
            <person name="Ohno H."/>
            <person name="Otsuka S."/>
            <person name="Yokota A."/>
            <person name="Senoo K."/>
        </authorList>
    </citation>
    <scope>NUCLEOTIDE SEQUENCE [LARGE SCALE GENOMIC DNA]</scope>
    <source>
        <strain evidence="8 9">TSA66</strain>
    </source>
</reference>
<dbReference type="PROSITE" id="PS51007">
    <property type="entry name" value="CYTC"/>
    <property type="match status" value="2"/>
</dbReference>
<evidence type="ECO:0000256" key="1">
    <source>
        <dbReference type="ARBA" id="ARBA00022448"/>
    </source>
</evidence>
<feature type="domain" description="Cytochrome c" evidence="7">
    <location>
        <begin position="43"/>
        <end position="127"/>
    </location>
</feature>
<dbReference type="OrthoDB" id="9809720at2"/>
<accession>A0A0C1YLT2</accession>
<keyword evidence="1" id="KW-0813">Transport</keyword>
<dbReference type="InterPro" id="IPR009056">
    <property type="entry name" value="Cyt_c-like_dom"/>
</dbReference>
<feature type="domain" description="Cytochrome c" evidence="7">
    <location>
        <begin position="169"/>
        <end position="278"/>
    </location>
</feature>
<keyword evidence="3 6" id="KW-0479">Metal-binding</keyword>
<name>A0A0C1YLT2_9BURK</name>
<keyword evidence="9" id="KW-1185">Reference proteome</keyword>
<organism evidence="8 9">
    <name type="scientific">Noviherbaspirillum autotrophicum</name>
    <dbReference type="NCBI Taxonomy" id="709839"/>
    <lineage>
        <taxon>Bacteria</taxon>
        <taxon>Pseudomonadati</taxon>
        <taxon>Pseudomonadota</taxon>
        <taxon>Betaproteobacteria</taxon>
        <taxon>Burkholderiales</taxon>
        <taxon>Oxalobacteraceae</taxon>
        <taxon>Noviherbaspirillum</taxon>
    </lineage>
</organism>
<dbReference type="AlphaFoldDB" id="A0A0C1YLT2"/>
<sequence>MTRSQARMFAIVSTALVTIAFLGMTIDSHRQFPKLTHEDKMTPQVLAGKDVWHKFNCTNCHTLLGEGAYYAPDLTKIAVQRGPQYLKAFLHDPSQFYDEQKVRRVMPKQNLSDQQIDDLVVFLDWIAHIDTQGWPPRRILVSGAAIPGTNMQQTAQASTSMQPAAPSSDPVAQGQALFNATPPACSACHSISPGVNLAGPSLAGIGTRAAQTIADPSYKGKAKDAAQYIHESIVNPSAHLVPGPTYSAGGRSFMPDNFGKELTPQQIDQLVAYLTTLK</sequence>
<dbReference type="InterPro" id="IPR036909">
    <property type="entry name" value="Cyt_c-like_dom_sf"/>
</dbReference>
<keyword evidence="5 6" id="KW-0408">Iron</keyword>
<dbReference type="Gene3D" id="1.10.760.10">
    <property type="entry name" value="Cytochrome c-like domain"/>
    <property type="match status" value="2"/>
</dbReference>
<evidence type="ECO:0000313" key="9">
    <source>
        <dbReference type="Proteomes" id="UP000031572"/>
    </source>
</evidence>
<evidence type="ECO:0000256" key="3">
    <source>
        <dbReference type="ARBA" id="ARBA00022723"/>
    </source>
</evidence>
<evidence type="ECO:0000256" key="6">
    <source>
        <dbReference type="PROSITE-ProRule" id="PRU00433"/>
    </source>
</evidence>
<dbReference type="InterPro" id="IPR051811">
    <property type="entry name" value="Cytochrome_c550/c551-like"/>
</dbReference>
<comment type="caution">
    <text evidence="8">The sequence shown here is derived from an EMBL/GenBank/DDBJ whole genome shotgun (WGS) entry which is preliminary data.</text>
</comment>
<dbReference type="PANTHER" id="PTHR37823">
    <property type="entry name" value="CYTOCHROME C-553-LIKE"/>
    <property type="match status" value="1"/>
</dbReference>
<protein>
    <submittedName>
        <fullName evidence="8">Nitric-oxide reductase subunit C</fullName>
    </submittedName>
</protein>
<evidence type="ECO:0000256" key="4">
    <source>
        <dbReference type="ARBA" id="ARBA00022982"/>
    </source>
</evidence>